<evidence type="ECO:0000313" key="1">
    <source>
        <dbReference type="EMBL" id="KAH7690780.1"/>
    </source>
</evidence>
<gene>
    <name evidence="1" type="ORF">IHE45_02G072600</name>
</gene>
<accession>A0ACB7WQM3</accession>
<protein>
    <submittedName>
        <fullName evidence="1">Uncharacterized protein</fullName>
    </submittedName>
</protein>
<dbReference type="EMBL" id="CM037012">
    <property type="protein sequence ID" value="KAH7690780.1"/>
    <property type="molecule type" value="Genomic_DNA"/>
</dbReference>
<organism evidence="1 2">
    <name type="scientific">Dioscorea alata</name>
    <name type="common">Purple yam</name>
    <dbReference type="NCBI Taxonomy" id="55571"/>
    <lineage>
        <taxon>Eukaryota</taxon>
        <taxon>Viridiplantae</taxon>
        <taxon>Streptophyta</taxon>
        <taxon>Embryophyta</taxon>
        <taxon>Tracheophyta</taxon>
        <taxon>Spermatophyta</taxon>
        <taxon>Magnoliopsida</taxon>
        <taxon>Liliopsida</taxon>
        <taxon>Dioscoreales</taxon>
        <taxon>Dioscoreaceae</taxon>
        <taxon>Dioscorea</taxon>
    </lineage>
</organism>
<evidence type="ECO:0000313" key="2">
    <source>
        <dbReference type="Proteomes" id="UP000827976"/>
    </source>
</evidence>
<proteinExistence type="predicted"/>
<sequence length="110" mass="12613">MSTSLDPHLMTSMTTSTILQSPKDSNKHNSKTFSDVEEKKEDEECKTPTSKESKIPLVPTTCPPAPRKPRTIIRCKRRLSELDFFVVPQPDIECFFLPQPKKFRHLPLSN</sequence>
<dbReference type="Proteomes" id="UP000827976">
    <property type="component" value="Chromosome 2"/>
</dbReference>
<keyword evidence="2" id="KW-1185">Reference proteome</keyword>
<reference evidence="2" key="1">
    <citation type="journal article" date="2022" name="Nat. Commun.">
        <title>Chromosome evolution and the genetic basis of agronomically important traits in greater yam.</title>
        <authorList>
            <person name="Bredeson J.V."/>
            <person name="Lyons J.B."/>
            <person name="Oniyinde I.O."/>
            <person name="Okereke N.R."/>
            <person name="Kolade O."/>
            <person name="Nnabue I."/>
            <person name="Nwadili C.O."/>
            <person name="Hribova E."/>
            <person name="Parker M."/>
            <person name="Nwogha J."/>
            <person name="Shu S."/>
            <person name="Carlson J."/>
            <person name="Kariba R."/>
            <person name="Muthemba S."/>
            <person name="Knop K."/>
            <person name="Barton G.J."/>
            <person name="Sherwood A.V."/>
            <person name="Lopez-Montes A."/>
            <person name="Asiedu R."/>
            <person name="Jamnadass R."/>
            <person name="Muchugi A."/>
            <person name="Goodstein D."/>
            <person name="Egesi C.N."/>
            <person name="Featherston J."/>
            <person name="Asfaw A."/>
            <person name="Simpson G.G."/>
            <person name="Dolezel J."/>
            <person name="Hendre P.S."/>
            <person name="Van Deynze A."/>
            <person name="Kumar P.L."/>
            <person name="Obidiegwu J.E."/>
            <person name="Bhattacharjee R."/>
            <person name="Rokhsar D.S."/>
        </authorList>
    </citation>
    <scope>NUCLEOTIDE SEQUENCE [LARGE SCALE GENOMIC DNA]</scope>
    <source>
        <strain evidence="2">cv. TDa95/00328</strain>
    </source>
</reference>
<name>A0ACB7WQM3_DIOAL</name>
<comment type="caution">
    <text evidence="1">The sequence shown here is derived from an EMBL/GenBank/DDBJ whole genome shotgun (WGS) entry which is preliminary data.</text>
</comment>